<proteinExistence type="predicted"/>
<dbReference type="GO" id="GO:0005524">
    <property type="term" value="F:ATP binding"/>
    <property type="evidence" value="ECO:0007669"/>
    <property type="project" value="InterPro"/>
</dbReference>
<accession>T1C5V0</accession>
<name>T1C5V0_9ZZZZ</name>
<evidence type="ECO:0000259" key="1">
    <source>
        <dbReference type="Pfam" id="PF00005"/>
    </source>
</evidence>
<protein>
    <submittedName>
        <fullName evidence="2">ABC transporter-like domain protein</fullName>
    </submittedName>
</protein>
<dbReference type="SUPFAM" id="SSF52540">
    <property type="entry name" value="P-loop containing nucleoside triphosphate hydrolases"/>
    <property type="match status" value="1"/>
</dbReference>
<feature type="domain" description="ABC transporter" evidence="1">
    <location>
        <begin position="4"/>
        <end position="39"/>
    </location>
</feature>
<comment type="caution">
    <text evidence="2">The sequence shown here is derived from an EMBL/GenBank/DDBJ whole genome shotgun (WGS) entry which is preliminary data.</text>
</comment>
<dbReference type="InterPro" id="IPR013283">
    <property type="entry name" value="RLI1"/>
</dbReference>
<dbReference type="InterPro" id="IPR003439">
    <property type="entry name" value="ABC_transporter-like_ATP-bd"/>
</dbReference>
<dbReference type="PANTHER" id="PTHR19248">
    <property type="entry name" value="ATP-BINDING TRANSPORT PROTEIN-RELATED"/>
    <property type="match status" value="1"/>
</dbReference>
<dbReference type="Pfam" id="PF00005">
    <property type="entry name" value="ABC_tran"/>
    <property type="match status" value="1"/>
</dbReference>
<dbReference type="AlphaFoldDB" id="T1C5V0"/>
<dbReference type="GO" id="GO:0016887">
    <property type="term" value="F:ATP hydrolysis activity"/>
    <property type="evidence" value="ECO:0007669"/>
    <property type="project" value="InterPro"/>
</dbReference>
<dbReference type="Gene3D" id="3.40.50.300">
    <property type="entry name" value="P-loop containing nucleotide triphosphate hydrolases"/>
    <property type="match status" value="1"/>
</dbReference>
<dbReference type="InterPro" id="IPR027417">
    <property type="entry name" value="P-loop_NTPase"/>
</dbReference>
<organism evidence="2">
    <name type="scientific">mine drainage metagenome</name>
    <dbReference type="NCBI Taxonomy" id="410659"/>
    <lineage>
        <taxon>unclassified sequences</taxon>
        <taxon>metagenomes</taxon>
        <taxon>ecological metagenomes</taxon>
    </lineage>
</organism>
<feature type="non-terminal residue" evidence="2">
    <location>
        <position position="1"/>
    </location>
</feature>
<reference evidence="2" key="1">
    <citation type="submission" date="2013-08" db="EMBL/GenBank/DDBJ databases">
        <authorList>
            <person name="Mendez C."/>
            <person name="Richter M."/>
            <person name="Ferrer M."/>
            <person name="Sanchez J."/>
        </authorList>
    </citation>
    <scope>NUCLEOTIDE SEQUENCE</scope>
</reference>
<dbReference type="EMBL" id="AUZX01002196">
    <property type="protein sequence ID" value="EQD77397.1"/>
    <property type="molecule type" value="Genomic_DNA"/>
</dbReference>
<reference evidence="2" key="2">
    <citation type="journal article" date="2014" name="ISME J.">
        <title>Microbial stratification in low pH oxic and suboxic macroscopic growths along an acid mine drainage.</title>
        <authorList>
            <person name="Mendez-Garcia C."/>
            <person name="Mesa V."/>
            <person name="Sprenger R.R."/>
            <person name="Richter M."/>
            <person name="Diez M.S."/>
            <person name="Solano J."/>
            <person name="Bargiela R."/>
            <person name="Golyshina O.V."/>
            <person name="Manteca A."/>
            <person name="Ramos J.L."/>
            <person name="Gallego J.R."/>
            <person name="Llorente I."/>
            <person name="Martins Dos Santos V.A."/>
            <person name="Jensen O.N."/>
            <person name="Pelaez A.I."/>
            <person name="Sanchez J."/>
            <person name="Ferrer M."/>
        </authorList>
    </citation>
    <scope>NUCLEOTIDE SEQUENCE</scope>
</reference>
<sequence length="148" mass="16674">IDAIMDQNVSSLSGGELQRLSIAITLATDADLYLMDEPSANLDSAFRMTCAKVIRRIMEANHKSALIVDHDVYFIDLISDSLMVFGGEPGIHGFTMGPMKMNDGMNTFLKEANITFRRDHNTKRPRINKLNSSLDREQKYSGKYYYTG</sequence>
<evidence type="ECO:0000313" key="2">
    <source>
        <dbReference type="EMBL" id="EQD77397.1"/>
    </source>
</evidence>
<gene>
    <name evidence="2" type="ORF">B1A_02982</name>
</gene>